<organism evidence="3 4">
    <name type="scientific">Volvox africanus</name>
    <dbReference type="NCBI Taxonomy" id="51714"/>
    <lineage>
        <taxon>Eukaryota</taxon>
        <taxon>Viridiplantae</taxon>
        <taxon>Chlorophyta</taxon>
        <taxon>core chlorophytes</taxon>
        <taxon>Chlorophyceae</taxon>
        <taxon>CS clade</taxon>
        <taxon>Chlamydomonadales</taxon>
        <taxon>Volvocaceae</taxon>
        <taxon>Volvox</taxon>
    </lineage>
</organism>
<sequence>LSFSEQQLLDCSWEYGTSACNEGDPWGALQYVVDNGIALEGQYSYQAEPGFCRALGSSPEVPLVGRFSQVLQVPSRDEKALMEALVRYGPISVAIDPQPDFMFYSEGVYYNKNCKTAISDLTHAVVLMGYGTTDDDIDYWIIKN</sequence>
<dbReference type="CDD" id="cd02248">
    <property type="entry name" value="Peptidase_C1A"/>
    <property type="match status" value="1"/>
</dbReference>
<dbReference type="InterPro" id="IPR038765">
    <property type="entry name" value="Papain-like_cys_pep_sf"/>
</dbReference>
<dbReference type="SMART" id="SM00645">
    <property type="entry name" value="Pept_C1"/>
    <property type="match status" value="1"/>
</dbReference>
<protein>
    <recommendedName>
        <fullName evidence="2">Peptidase C1A papain C-terminal domain-containing protein</fullName>
    </recommendedName>
</protein>
<feature type="non-terminal residue" evidence="3">
    <location>
        <position position="1"/>
    </location>
</feature>
<dbReference type="GO" id="GO:0008234">
    <property type="term" value="F:cysteine-type peptidase activity"/>
    <property type="evidence" value="ECO:0007669"/>
    <property type="project" value="InterPro"/>
</dbReference>
<evidence type="ECO:0000313" key="3">
    <source>
        <dbReference type="EMBL" id="GIL66205.1"/>
    </source>
</evidence>
<name>A0A8J4BQ97_9CHLO</name>
<dbReference type="InterPro" id="IPR025660">
    <property type="entry name" value="Pept_his_AS"/>
</dbReference>
<comment type="similarity">
    <text evidence="1">Belongs to the peptidase C1 family.</text>
</comment>
<dbReference type="SUPFAM" id="SSF54001">
    <property type="entry name" value="Cysteine proteinases"/>
    <property type="match status" value="1"/>
</dbReference>
<evidence type="ECO:0000256" key="1">
    <source>
        <dbReference type="ARBA" id="ARBA00008455"/>
    </source>
</evidence>
<dbReference type="PANTHER" id="PTHR12411">
    <property type="entry name" value="CYSTEINE PROTEASE FAMILY C1-RELATED"/>
    <property type="match status" value="1"/>
</dbReference>
<dbReference type="InterPro" id="IPR000668">
    <property type="entry name" value="Peptidase_C1A_C"/>
</dbReference>
<dbReference type="Proteomes" id="UP000747399">
    <property type="component" value="Unassembled WGS sequence"/>
</dbReference>
<reference evidence="3" key="1">
    <citation type="journal article" date="2021" name="Proc. Natl. Acad. Sci. U.S.A.">
        <title>Three genomes in the algal genus Volvox reveal the fate of a haploid sex-determining region after a transition to homothallism.</title>
        <authorList>
            <person name="Yamamoto K."/>
            <person name="Hamaji T."/>
            <person name="Kawai-Toyooka H."/>
            <person name="Matsuzaki R."/>
            <person name="Takahashi F."/>
            <person name="Nishimura Y."/>
            <person name="Kawachi M."/>
            <person name="Noguchi H."/>
            <person name="Minakuchi Y."/>
            <person name="Umen J.G."/>
            <person name="Toyoda A."/>
            <person name="Nozaki H."/>
        </authorList>
    </citation>
    <scope>NUCLEOTIDE SEQUENCE</scope>
    <source>
        <strain evidence="3">NIES-3780</strain>
    </source>
</reference>
<dbReference type="GO" id="GO:0006508">
    <property type="term" value="P:proteolysis"/>
    <property type="evidence" value="ECO:0007669"/>
    <property type="project" value="InterPro"/>
</dbReference>
<dbReference type="Gene3D" id="3.90.70.10">
    <property type="entry name" value="Cysteine proteinases"/>
    <property type="match status" value="1"/>
</dbReference>
<dbReference type="EMBL" id="BNCO01000082">
    <property type="protein sequence ID" value="GIL66205.1"/>
    <property type="molecule type" value="Genomic_DNA"/>
</dbReference>
<evidence type="ECO:0000313" key="4">
    <source>
        <dbReference type="Proteomes" id="UP000747399"/>
    </source>
</evidence>
<dbReference type="AlphaFoldDB" id="A0A8J4BQ97"/>
<dbReference type="InterPro" id="IPR013128">
    <property type="entry name" value="Peptidase_C1A"/>
</dbReference>
<feature type="non-terminal residue" evidence="3">
    <location>
        <position position="144"/>
    </location>
</feature>
<proteinExistence type="inferred from homology"/>
<dbReference type="PROSITE" id="PS00639">
    <property type="entry name" value="THIOL_PROTEASE_HIS"/>
    <property type="match status" value="1"/>
</dbReference>
<accession>A0A8J4BQ97</accession>
<comment type="caution">
    <text evidence="3">The sequence shown here is derived from an EMBL/GenBank/DDBJ whole genome shotgun (WGS) entry which is preliminary data.</text>
</comment>
<feature type="domain" description="Peptidase C1A papain C-terminal" evidence="2">
    <location>
        <begin position="1"/>
        <end position="144"/>
    </location>
</feature>
<evidence type="ECO:0000259" key="2">
    <source>
        <dbReference type="SMART" id="SM00645"/>
    </source>
</evidence>
<dbReference type="InterPro" id="IPR039417">
    <property type="entry name" value="Peptidase_C1A_papain-like"/>
</dbReference>
<dbReference type="Pfam" id="PF00112">
    <property type="entry name" value="Peptidase_C1"/>
    <property type="match status" value="1"/>
</dbReference>
<gene>
    <name evidence="3" type="ORF">Vafri_19808</name>
</gene>
<keyword evidence="4" id="KW-1185">Reference proteome</keyword>